<feature type="domain" description="Trichothecene 3-O-acetyltransferase-like N-terminal" evidence="3">
    <location>
        <begin position="37"/>
        <end position="179"/>
    </location>
</feature>
<evidence type="ECO:0000313" key="4">
    <source>
        <dbReference type="EMBL" id="KIW59944.1"/>
    </source>
</evidence>
<dbReference type="AlphaFoldDB" id="A0A0D2FIH3"/>
<dbReference type="PANTHER" id="PTHR31642">
    <property type="entry name" value="TRICHOTHECENE 3-O-ACETYLTRANSFERASE"/>
    <property type="match status" value="1"/>
</dbReference>
<keyword evidence="1" id="KW-0808">Transferase</keyword>
<evidence type="ECO:0000256" key="1">
    <source>
        <dbReference type="ARBA" id="ARBA00022679"/>
    </source>
</evidence>
<dbReference type="GeneID" id="25322110"/>
<protein>
    <recommendedName>
        <fullName evidence="3">Trichothecene 3-O-acetyltransferase-like N-terminal domain-containing protein</fullName>
    </recommendedName>
</protein>
<dbReference type="InterPro" id="IPR054710">
    <property type="entry name" value="Tri101-like_N"/>
</dbReference>
<keyword evidence="5" id="KW-1185">Reference proteome</keyword>
<gene>
    <name evidence="4" type="ORF">PV05_00202</name>
</gene>
<feature type="compositionally biased region" description="Basic and acidic residues" evidence="2">
    <location>
        <begin position="181"/>
        <end position="190"/>
    </location>
</feature>
<dbReference type="InterPro" id="IPR023213">
    <property type="entry name" value="CAT-like_dom_sf"/>
</dbReference>
<dbReference type="GO" id="GO:0016747">
    <property type="term" value="F:acyltransferase activity, transferring groups other than amino-acyl groups"/>
    <property type="evidence" value="ECO:0007669"/>
    <property type="project" value="TreeGrafter"/>
</dbReference>
<dbReference type="EMBL" id="KN847317">
    <property type="protein sequence ID" value="KIW59944.1"/>
    <property type="molecule type" value="Genomic_DNA"/>
</dbReference>
<dbReference type="HOGENOM" id="CLU_026450_4_0_1"/>
<sequence>MADPTFDTTICFSSPSFHVDLAALDAQHPVHYSRRLLLFRCSSIEQRDAQLAALKTGIRCLVSRCPILTGDIVSLPENEAIDGKDDWRTIVPGRALELVVRDLREAMPSFQELEKSNFQPSLLPYSLLVPIPEDIGNDQPFSACKIQFSSIEGGTIITIAHSHSVADGSGTNELMRVLAEETRRAQDHHSWPQPTAEAEASDDLPTGMGLDRSFMRNITSDIPFDINDHPGYSWNPEPAPPNHPFVATAPEVPVLIRICPAGLARLKSDASSREPNVASISTHDALAALMWRTVLLIKSRRSDEAKALPLETKTSLFMPSDARRHLGLQTSYVGNAVYQLAAPLDLVTLLGPRGLQDAARALRTAINAVTPEKVKSLMAMTNQRWIPWAFLSTAWTTGFPMGTDWTGGEVYAYDWGSAFDGNGRIVSYRYPNEAFNCVFPRLPDGSAEVVVAVLPGEVEVVKGVEGFGRYLDET</sequence>
<dbReference type="Pfam" id="PF22664">
    <property type="entry name" value="TRI-like_N"/>
    <property type="match status" value="1"/>
</dbReference>
<evidence type="ECO:0000313" key="5">
    <source>
        <dbReference type="Proteomes" id="UP000054342"/>
    </source>
</evidence>
<proteinExistence type="predicted"/>
<organism evidence="4 5">
    <name type="scientific">Exophiala xenobiotica</name>
    <dbReference type="NCBI Taxonomy" id="348802"/>
    <lineage>
        <taxon>Eukaryota</taxon>
        <taxon>Fungi</taxon>
        <taxon>Dikarya</taxon>
        <taxon>Ascomycota</taxon>
        <taxon>Pezizomycotina</taxon>
        <taxon>Eurotiomycetes</taxon>
        <taxon>Chaetothyriomycetidae</taxon>
        <taxon>Chaetothyriales</taxon>
        <taxon>Herpotrichiellaceae</taxon>
        <taxon>Exophiala</taxon>
    </lineage>
</organism>
<dbReference type="Proteomes" id="UP000054342">
    <property type="component" value="Unassembled WGS sequence"/>
</dbReference>
<dbReference type="PANTHER" id="PTHR31642:SF310">
    <property type="entry name" value="FATTY ALCOHOL:CAFFEOYL-COA ACYLTRANSFERASE"/>
    <property type="match status" value="1"/>
</dbReference>
<evidence type="ECO:0000259" key="3">
    <source>
        <dbReference type="Pfam" id="PF22664"/>
    </source>
</evidence>
<dbReference type="STRING" id="348802.A0A0D2FIH3"/>
<reference evidence="4 5" key="1">
    <citation type="submission" date="2015-01" db="EMBL/GenBank/DDBJ databases">
        <title>The Genome Sequence of Exophiala xenobiotica CBS118157.</title>
        <authorList>
            <consortium name="The Broad Institute Genomics Platform"/>
            <person name="Cuomo C."/>
            <person name="de Hoog S."/>
            <person name="Gorbushina A."/>
            <person name="Stielow B."/>
            <person name="Teixiera M."/>
            <person name="Abouelleil A."/>
            <person name="Chapman S.B."/>
            <person name="Priest M."/>
            <person name="Young S.K."/>
            <person name="Wortman J."/>
            <person name="Nusbaum C."/>
            <person name="Birren B."/>
        </authorList>
    </citation>
    <scope>NUCLEOTIDE SEQUENCE [LARGE SCALE GENOMIC DNA]</scope>
    <source>
        <strain evidence="4 5">CBS 118157</strain>
    </source>
</reference>
<name>A0A0D2FIH3_9EURO</name>
<evidence type="ECO:0000256" key="2">
    <source>
        <dbReference type="SAM" id="MobiDB-lite"/>
    </source>
</evidence>
<dbReference type="Gene3D" id="3.30.559.10">
    <property type="entry name" value="Chloramphenicol acetyltransferase-like domain"/>
    <property type="match status" value="2"/>
</dbReference>
<dbReference type="RefSeq" id="XP_013320528.1">
    <property type="nucleotide sequence ID" value="XM_013465074.1"/>
</dbReference>
<feature type="region of interest" description="Disordered" evidence="2">
    <location>
        <begin position="181"/>
        <end position="207"/>
    </location>
</feature>
<dbReference type="OrthoDB" id="1862401at2759"/>
<dbReference type="InterPro" id="IPR050317">
    <property type="entry name" value="Plant_Fungal_Acyltransferase"/>
</dbReference>
<accession>A0A0D2FIH3</accession>